<accession>I6YXE3</accession>
<evidence type="ECO:0000256" key="1">
    <source>
        <dbReference type="SAM" id="SignalP"/>
    </source>
</evidence>
<reference evidence="2" key="1">
    <citation type="journal article" date="2012" name="PLoS ONE">
        <title>Functional metagenomics unveils a multifunctional glycosyl hydrolase from the family 43 catalysing the breakdown of plant polymers in the calf rumen.</title>
        <authorList>
            <person name="Ferrer M."/>
            <person name="Ghazi A."/>
            <person name="Beloqui A."/>
            <person name="Vieites J.M."/>
            <person name="Lopez-Cortes N."/>
            <person name="Marin-Navarro J."/>
            <person name="Nechitaylo T.Y."/>
            <person name="Guazzaroni M.E."/>
            <person name="Polaina J."/>
            <person name="Waliczek A."/>
            <person name="Chernikova T.N."/>
            <person name="Reva O.N."/>
            <person name="Golyshina O.V."/>
            <person name="Golyshin P.N."/>
        </authorList>
    </citation>
    <scope>NUCLEOTIDE SEQUENCE</scope>
</reference>
<name>I6YXE3_9BACT</name>
<sequence length="177" mass="20052">MRKTVVFFVGAALMTLQLSACLDSQKQPKGYVSELTGGDSISIKMGEYTLMKYHSDRLNFDINYPSFLVHQDLPDEVGMQELFMMDDVSLSVMVDSLSGMMRSSGQQMMGMGAELVEVGDDYTIHEGADDKWEYYAKVIDSDSLRQVTVILRYYPEHADAVDLLKEWVKDFEVKTSN</sequence>
<organism evidence="2">
    <name type="scientific">uncultured bacterium r_02</name>
    <dbReference type="NCBI Taxonomy" id="1132277"/>
    <lineage>
        <taxon>Bacteria</taxon>
        <taxon>environmental samples</taxon>
    </lineage>
</organism>
<dbReference type="AlphaFoldDB" id="I6YXE3"/>
<feature type="signal peptide" evidence="1">
    <location>
        <begin position="1"/>
        <end position="20"/>
    </location>
</feature>
<evidence type="ECO:0000313" key="2">
    <source>
        <dbReference type="EMBL" id="AFN57667.1"/>
    </source>
</evidence>
<keyword evidence="1" id="KW-0732">Signal</keyword>
<dbReference type="EMBL" id="JQ303338">
    <property type="protein sequence ID" value="AFN57667.1"/>
    <property type="molecule type" value="Genomic_DNA"/>
</dbReference>
<feature type="chain" id="PRO_5003707072" evidence="1">
    <location>
        <begin position="21"/>
        <end position="177"/>
    </location>
</feature>
<protein>
    <submittedName>
        <fullName evidence="2">tRNA modification GTPase</fullName>
    </submittedName>
</protein>
<proteinExistence type="predicted"/>